<dbReference type="GO" id="GO:0000272">
    <property type="term" value="P:polysaccharide catabolic process"/>
    <property type="evidence" value="ECO:0007669"/>
    <property type="project" value="UniProtKB-KW"/>
</dbReference>
<keyword evidence="1" id="KW-0677">Repeat</keyword>
<keyword evidence="5" id="KW-0378">Hydrolase</keyword>
<dbReference type="GO" id="GO:0016787">
    <property type="term" value="F:hydrolase activity"/>
    <property type="evidence" value="ECO:0007669"/>
    <property type="project" value="UniProtKB-KW"/>
</dbReference>
<keyword evidence="6" id="KW-1185">Reference proteome</keyword>
<dbReference type="EMBL" id="FNAN01000002">
    <property type="protein sequence ID" value="SDD87705.1"/>
    <property type="molecule type" value="Genomic_DNA"/>
</dbReference>
<feature type="chain" id="PRO_5011792471" evidence="4">
    <location>
        <begin position="28"/>
        <end position="527"/>
    </location>
</feature>
<keyword evidence="3" id="KW-0624">Polysaccharide degradation</keyword>
<dbReference type="AlphaFoldDB" id="A0A1G6YDN1"/>
<evidence type="ECO:0000313" key="5">
    <source>
        <dbReference type="EMBL" id="SDD87705.1"/>
    </source>
</evidence>
<keyword evidence="4" id="KW-0732">Signal</keyword>
<dbReference type="RefSeq" id="WP_090147009.1">
    <property type="nucleotide sequence ID" value="NZ_FNAN01000002.1"/>
</dbReference>
<evidence type="ECO:0000256" key="1">
    <source>
        <dbReference type="ARBA" id="ARBA00022737"/>
    </source>
</evidence>
<dbReference type="Gene3D" id="2.160.20.10">
    <property type="entry name" value="Single-stranded right-handed beta-helix, Pectin lyase-like"/>
    <property type="match status" value="1"/>
</dbReference>
<name>A0A1G6YDN1_9BACT</name>
<dbReference type="SUPFAM" id="SSF51126">
    <property type="entry name" value="Pectin lyase-like"/>
    <property type="match status" value="1"/>
</dbReference>
<keyword evidence="2" id="KW-0119">Carbohydrate metabolism</keyword>
<dbReference type="Proteomes" id="UP000198748">
    <property type="component" value="Unassembled WGS sequence"/>
</dbReference>
<evidence type="ECO:0000256" key="4">
    <source>
        <dbReference type="SAM" id="SignalP"/>
    </source>
</evidence>
<dbReference type="InterPro" id="IPR011050">
    <property type="entry name" value="Pectin_lyase_fold/virulence"/>
</dbReference>
<gene>
    <name evidence="5" type="ORF">SAMN04487996_102404</name>
</gene>
<sequence length="527" mass="59200">MRQIANIKILLLALVLPAAGFCMQEHGGPSLQKPGKNDLAPFLSDRYVVLRKNPQGKLDSIPVYISRAADEGPQREWGKQKGKRFHYVNLTIAPNQAADLQIYKIGSKAGKAAVRPTRLGYRAQVAANAGQNAKATLRMTKASKVSVEFNDDPRNIDPLLIFANNPEKQNLVPDLKDASVLVVRDSASLKNIPPDKKTICFRAGLTTIGRWTVPRHVTQIYIPENAIVRGYIECNRNGNAPAITVNGRGILTNLGWPYHYPSTNDINPYEHNSNWYKALFVYGGSGHLIEGITITDATAFVLLLNASNSRISNVKINGFRFNNDAVTVMGRNIAITDCFLRVNDDAIVPNVKDSLNVSECVFWQLQAGSIFQFGWTPHSLKNVKISNCDVLHAEWEYTNENSGFINAMGMMKNNDDAVVEDVSVRNIYFDTPVTRFLDVQNTRKSKRNEAHIGRGKPWIYKNCTFDNIHFNEPFDRQKTLVYFSGFSDQFPSESLSFTNFHFQGRKLNDSQLQHIINAKNLKNLKIR</sequence>
<dbReference type="Gene3D" id="2.60.350.10">
    <property type="entry name" value="Dextranase, N-terminal"/>
    <property type="match status" value="1"/>
</dbReference>
<dbReference type="PANTHER" id="PTHR31736">
    <property type="match status" value="1"/>
</dbReference>
<dbReference type="STRING" id="659014.SAMN04487996_102404"/>
<evidence type="ECO:0000256" key="2">
    <source>
        <dbReference type="ARBA" id="ARBA00023277"/>
    </source>
</evidence>
<dbReference type="PANTHER" id="PTHR31736:SF9">
    <property type="entry name" value="ENDO-XYLOGALACTURONAN HYDROLASE A-RELATED"/>
    <property type="match status" value="1"/>
</dbReference>
<accession>A0A1G6YDN1</accession>
<dbReference type="InterPro" id="IPR035953">
    <property type="entry name" value="Dextranase_N-ter"/>
</dbReference>
<dbReference type="InterPro" id="IPR012334">
    <property type="entry name" value="Pectin_lyas_fold"/>
</dbReference>
<protein>
    <submittedName>
        <fullName evidence="5">Glycosyl hydrolase family 49</fullName>
    </submittedName>
</protein>
<evidence type="ECO:0000313" key="6">
    <source>
        <dbReference type="Proteomes" id="UP000198748"/>
    </source>
</evidence>
<evidence type="ECO:0000256" key="3">
    <source>
        <dbReference type="ARBA" id="ARBA00023326"/>
    </source>
</evidence>
<reference evidence="6" key="1">
    <citation type="submission" date="2016-10" db="EMBL/GenBank/DDBJ databases">
        <authorList>
            <person name="Varghese N."/>
            <person name="Submissions S."/>
        </authorList>
    </citation>
    <scope>NUCLEOTIDE SEQUENCE [LARGE SCALE GENOMIC DNA]</scope>
    <source>
        <strain evidence="6">DSM 25329</strain>
    </source>
</reference>
<proteinExistence type="predicted"/>
<organism evidence="5 6">
    <name type="scientific">Dyadobacter soli</name>
    <dbReference type="NCBI Taxonomy" id="659014"/>
    <lineage>
        <taxon>Bacteria</taxon>
        <taxon>Pseudomonadati</taxon>
        <taxon>Bacteroidota</taxon>
        <taxon>Cytophagia</taxon>
        <taxon>Cytophagales</taxon>
        <taxon>Spirosomataceae</taxon>
        <taxon>Dyadobacter</taxon>
    </lineage>
</organism>
<dbReference type="OrthoDB" id="9795222at2"/>
<feature type="signal peptide" evidence="4">
    <location>
        <begin position="1"/>
        <end position="27"/>
    </location>
</feature>